<evidence type="ECO:0000256" key="7">
    <source>
        <dbReference type="ARBA" id="ARBA00022692"/>
    </source>
</evidence>
<feature type="transmembrane region" description="Helical" evidence="17">
    <location>
        <begin position="333"/>
        <end position="350"/>
    </location>
</feature>
<dbReference type="GO" id="GO:0004843">
    <property type="term" value="F:cysteine-type deubiquitinase activity"/>
    <property type="evidence" value="ECO:0007669"/>
    <property type="project" value="InterPro"/>
</dbReference>
<feature type="domain" description="USP" evidence="18">
    <location>
        <begin position="546"/>
        <end position="930"/>
    </location>
</feature>
<dbReference type="CDD" id="cd02659">
    <property type="entry name" value="peptidase_C19C"/>
    <property type="match status" value="1"/>
</dbReference>
<feature type="compositionally biased region" description="Basic and acidic residues" evidence="16">
    <location>
        <begin position="786"/>
        <end position="798"/>
    </location>
</feature>
<dbReference type="InterPro" id="IPR045578">
    <property type="entry name" value="USP47_C"/>
</dbReference>
<feature type="transmembrane region" description="Helical" evidence="17">
    <location>
        <begin position="178"/>
        <end position="203"/>
    </location>
</feature>
<protein>
    <recommendedName>
        <fullName evidence="11">Ubiquitin carboxyl-terminal hydrolase 47</fullName>
        <ecNumber evidence="4">2.4.1.267</ecNumber>
    </recommendedName>
    <alternativeName>
        <fullName evidence="15">Asparagine-linked glycosylation protein 6 homolog</fullName>
    </alternativeName>
    <alternativeName>
        <fullName evidence="14">Dol-P-Glc:Man(9)GlcNAc(2)-PP-Dol alpha-1,3-glucosyltransferase</fullName>
    </alternativeName>
    <alternativeName>
        <fullName evidence="12">Ubiquitin thioesterase 47</fullName>
    </alternativeName>
    <alternativeName>
        <fullName evidence="13">Ubiquitin-specific-processing protease 47</fullName>
    </alternativeName>
</protein>
<evidence type="ECO:0000313" key="20">
    <source>
        <dbReference type="Proteomes" id="UP000835052"/>
    </source>
</evidence>
<dbReference type="Pfam" id="PF00443">
    <property type="entry name" value="UCH"/>
    <property type="match status" value="1"/>
</dbReference>
<organism evidence="19 20">
    <name type="scientific">Caenorhabditis auriculariae</name>
    <dbReference type="NCBI Taxonomy" id="2777116"/>
    <lineage>
        <taxon>Eukaryota</taxon>
        <taxon>Metazoa</taxon>
        <taxon>Ecdysozoa</taxon>
        <taxon>Nematoda</taxon>
        <taxon>Chromadorea</taxon>
        <taxon>Rhabditida</taxon>
        <taxon>Rhabditina</taxon>
        <taxon>Rhabditomorpha</taxon>
        <taxon>Rhabditoidea</taxon>
        <taxon>Rhabditidae</taxon>
        <taxon>Peloderinae</taxon>
        <taxon>Caenorhabditis</taxon>
    </lineage>
</organism>
<evidence type="ECO:0000256" key="3">
    <source>
        <dbReference type="ARBA" id="ARBA00008715"/>
    </source>
</evidence>
<sequence length="1800" mass="204891">MQSRKEKARGIQKLCLSVGNYSGKGRPPMYGDYEAQRHWMEITYNLPINQWYVNSSDNDLLYWGLDYPPLTAYHSYVMGWIAHKINPDWVSLLSSRGIETTSHKIFMRISSILPFITIYVPILVVFFYRVFPSDKSEAQEDSEVKREIALNYIFGCIVVYPAMISVDNGHFQYNSISLGLFLWSVFCLITQRLYAGSVLFVLALNYKQMELYHSLPVFIFILSRSIRKPLFGRILETISSIAKVGGVVITVFGLLWAPFFWTNTTRDVLLRIFPFNRGIYEDKVASVWCAFSFILKRLPNSFQQWQFFMSTFLVLLFSLPSLLVLFLQPSQKNFRSSLFLTSLSFYLFSFQVHEKTILLPAVSVILLALEFPLEVFWFLNLSNISIFPLCVKDGNANHIVFFFAYFIATQVTGRFLLGRSLEKIPRRMGISYPTLQIVSTLCEANDVAQESLSPTPQKQFRLKGEGLPGGEMQLSKKRDAAVAENAASIQANTSSSVSESIAAATAIAPSVSSSIISGTFESLSSHHQDSLPVNDFPTDENDHKYVGLVNQAMTCYLNSLVQSLYMTPEFRNAMYRWEYRSAQASKRGESSIPCQLQKLFLLLQTSDADALETRDLTASFGWTASEAYDQHDVQELCRLMFDALELKWKGTEHEKLIQDLYRGTMQDFVKCLKCGRENVRPDFFLDLPLAVKPFGAMNAFKSVEEALQAFVAPELLDGSNQYHCECCKSKQDAHKGLRVTHFPYLLTIQLKRFDFDYNTMHRIKLNDKMTFPDILDLNSFVHRADDDSTKEKETDVLEKGSAVRSADESMQNESLETPEEDFAIDSSAFAYSTQKQVKVGQRVDQICVDELLKGGEYVYELFSVMVHSGSAAGGHYFAYIKNMEQDRWYCFNDARVEFASDADIERSFGGHSGGWNNSNTNAYMLMYRKVDRTRNSSFMHTEKLPRHIISLQEKWRQQEVEAEKERILQQSLLSVRVQLNLPLHSVLKRHDNTPVLYSQVQHHMINEFSEYITEISRTQHISNVFNQAFNYFQERANSYGLQLSRNNCRLIYCRDRMTMEKSLCSKAQMDKPIKTLFDSLGMDPPAMSTVWFFLDYNHNGPSESFPIEPYGGRSIFLQRVDIGMRCLLPPFRIYVPPNMKIVELKHLVGKQFRDDARSSLTSRLVMECTKSRSEFLLLDPSRNGTSFMDCAQTFVGNSFPTLYYDGGFLFGTNETARSTQEDREKFENNFAASTMFELLDRKHFSMLIRVRFPSAEELNRAASSCGAYSGPTWAETIQNIPEAAEAPTPDDPIWGEPQSSACDNAPIDMEEDPYVSGRGSANSMFSVNVDDVRNTDVDFCDQDRVSGSFCNNTPQMSPSVSEGDDFDMNEGALSSIELRNQLNAERTISYMSEQLFEAASPYVEDEQNKVPVESSLSKVRSLRPAFTNEDNMSESAGSSGHSTVVPTAVALPPTDADSLGGKILQTSVNENYRVLDVDNRTSFGDFKSWMASQMQVECGQFVIVKHSSEDGNDSGYETTSKDDETLFSAFSSSSMLSVKLRPPLKHDEKLVQIYQFDMNDYTKENWRMLFECPASPRTLIGDVLLQCIRFYKEIYGTALTPQQVRLRDLPNYGSGHNVLRPNDAMSKRSSWCSNMYMQIVSDPAVLGKCGDPILVRRFRPSTVEVSQTHEVLVDPNAENQVLSFMEALANAAQIPLERVAITDIASSAWEKWPYLKNRLDMLDGKVCFLSEPQKLGLHQKDFIERVGSRVIYYKDLQEEPKVLTEEERKQITIKENGQTAIANRRKERPLRIQMSSVCEP</sequence>
<dbReference type="EC" id="2.4.1.267" evidence="4"/>
<dbReference type="InterPro" id="IPR004856">
    <property type="entry name" value="Glyco_trans_ALG6/ALG8"/>
</dbReference>
<gene>
    <name evidence="19" type="ORF">CAUJ_LOCUS9870</name>
</gene>
<proteinExistence type="inferred from homology"/>
<keyword evidence="20" id="KW-1185">Reference proteome</keyword>
<evidence type="ECO:0000256" key="16">
    <source>
        <dbReference type="SAM" id="MobiDB-lite"/>
    </source>
</evidence>
<dbReference type="InterPro" id="IPR038765">
    <property type="entry name" value="Papain-like_cys_pep_sf"/>
</dbReference>
<evidence type="ECO:0000256" key="6">
    <source>
        <dbReference type="ARBA" id="ARBA00022679"/>
    </source>
</evidence>
<dbReference type="PROSITE" id="PS00972">
    <property type="entry name" value="USP_1"/>
    <property type="match status" value="1"/>
</dbReference>
<name>A0A8S1HHR8_9PELO</name>
<dbReference type="PANTHER" id="PTHR12413">
    <property type="entry name" value="DOLICHYL GLYCOSYLTRANSFERASE"/>
    <property type="match status" value="1"/>
</dbReference>
<comment type="subcellular location">
    <subcellularLocation>
        <location evidence="1">Endoplasmic reticulum membrane</location>
        <topology evidence="1">Multi-pass membrane protein</topology>
    </subcellularLocation>
</comment>
<dbReference type="PROSITE" id="PS00973">
    <property type="entry name" value="USP_2"/>
    <property type="match status" value="1"/>
</dbReference>
<dbReference type="GO" id="GO:0005789">
    <property type="term" value="C:endoplasmic reticulum membrane"/>
    <property type="evidence" value="ECO:0007669"/>
    <property type="project" value="UniProtKB-SubCell"/>
</dbReference>
<feature type="transmembrane region" description="Helical" evidence="17">
    <location>
        <begin position="238"/>
        <end position="259"/>
    </location>
</feature>
<evidence type="ECO:0000256" key="4">
    <source>
        <dbReference type="ARBA" id="ARBA00011937"/>
    </source>
</evidence>
<evidence type="ECO:0000256" key="15">
    <source>
        <dbReference type="ARBA" id="ARBA00033252"/>
    </source>
</evidence>
<evidence type="ECO:0000256" key="10">
    <source>
        <dbReference type="ARBA" id="ARBA00023136"/>
    </source>
</evidence>
<keyword evidence="8" id="KW-0256">Endoplasmic reticulum</keyword>
<evidence type="ECO:0000256" key="13">
    <source>
        <dbReference type="ARBA" id="ARBA00032453"/>
    </source>
</evidence>
<keyword evidence="7 17" id="KW-0812">Transmembrane</keyword>
<reference evidence="19" key="1">
    <citation type="submission" date="2020-10" db="EMBL/GenBank/DDBJ databases">
        <authorList>
            <person name="Kikuchi T."/>
        </authorList>
    </citation>
    <scope>NUCLEOTIDE SEQUENCE</scope>
    <source>
        <strain evidence="19">NKZ352</strain>
    </source>
</reference>
<feature type="transmembrane region" description="Helical" evidence="17">
    <location>
        <begin position="105"/>
        <end position="128"/>
    </location>
</feature>
<evidence type="ECO:0000256" key="14">
    <source>
        <dbReference type="ARBA" id="ARBA00032921"/>
    </source>
</evidence>
<feature type="transmembrane region" description="Helical" evidence="17">
    <location>
        <begin position="307"/>
        <end position="327"/>
    </location>
</feature>
<dbReference type="SUPFAM" id="SSF54001">
    <property type="entry name" value="Cysteine proteinases"/>
    <property type="match status" value="1"/>
</dbReference>
<dbReference type="InterPro" id="IPR018200">
    <property type="entry name" value="USP_CS"/>
</dbReference>
<evidence type="ECO:0000313" key="19">
    <source>
        <dbReference type="EMBL" id="CAD6193951.1"/>
    </source>
</evidence>
<comment type="caution">
    <text evidence="19">The sequence shown here is derived from an EMBL/GenBank/DDBJ whole genome shotgun (WGS) entry which is preliminary data.</text>
</comment>
<dbReference type="PANTHER" id="PTHR12413:SF1">
    <property type="entry name" value="DOLICHYL PYROPHOSPHATE MAN9GLCNAC2 ALPHA-1,3-GLUCOSYLTRANSFERASE"/>
    <property type="match status" value="1"/>
</dbReference>
<evidence type="ECO:0000256" key="2">
    <source>
        <dbReference type="ARBA" id="ARBA00004922"/>
    </source>
</evidence>
<evidence type="ECO:0000256" key="1">
    <source>
        <dbReference type="ARBA" id="ARBA00004477"/>
    </source>
</evidence>
<accession>A0A8S1HHR8</accession>
<dbReference type="InterPro" id="IPR028889">
    <property type="entry name" value="USP"/>
</dbReference>
<dbReference type="Proteomes" id="UP000835052">
    <property type="component" value="Unassembled WGS sequence"/>
</dbReference>
<comment type="similarity">
    <text evidence="3">Belongs to the ALG6/ALG8 glucosyltransferase family.</text>
</comment>
<feature type="region of interest" description="Disordered" evidence="16">
    <location>
        <begin position="786"/>
        <end position="817"/>
    </location>
</feature>
<keyword evidence="9 17" id="KW-1133">Transmembrane helix</keyword>
<dbReference type="Pfam" id="PF03155">
    <property type="entry name" value="Alg6_Alg8"/>
    <property type="match status" value="1"/>
</dbReference>
<evidence type="ECO:0000256" key="12">
    <source>
        <dbReference type="ARBA" id="ARBA00029910"/>
    </source>
</evidence>
<evidence type="ECO:0000256" key="11">
    <source>
        <dbReference type="ARBA" id="ARBA00026136"/>
    </source>
</evidence>
<dbReference type="PROSITE" id="PS50235">
    <property type="entry name" value="USP_3"/>
    <property type="match status" value="1"/>
</dbReference>
<evidence type="ECO:0000259" key="18">
    <source>
        <dbReference type="PROSITE" id="PS50235"/>
    </source>
</evidence>
<comment type="pathway">
    <text evidence="2">Protein modification; protein glycosylation.</text>
</comment>
<keyword evidence="10 17" id="KW-0472">Membrane</keyword>
<keyword evidence="5" id="KW-0328">Glycosyltransferase</keyword>
<evidence type="ECO:0000256" key="8">
    <source>
        <dbReference type="ARBA" id="ARBA00022824"/>
    </source>
</evidence>
<feature type="transmembrane region" description="Helical" evidence="17">
    <location>
        <begin position="148"/>
        <end position="166"/>
    </location>
</feature>
<evidence type="ECO:0000256" key="5">
    <source>
        <dbReference type="ARBA" id="ARBA00022676"/>
    </source>
</evidence>
<dbReference type="GO" id="GO:0042281">
    <property type="term" value="F:dolichyl pyrophosphate Man9GlcNAc2 alpha-1,3-glucosyltransferase activity"/>
    <property type="evidence" value="ECO:0007669"/>
    <property type="project" value="UniProtKB-EC"/>
</dbReference>
<dbReference type="Gene3D" id="3.90.70.10">
    <property type="entry name" value="Cysteine proteinases"/>
    <property type="match status" value="1"/>
</dbReference>
<evidence type="ECO:0000256" key="17">
    <source>
        <dbReference type="SAM" id="Phobius"/>
    </source>
</evidence>
<feature type="transmembrane region" description="Helical" evidence="17">
    <location>
        <begin position="357"/>
        <end position="379"/>
    </location>
</feature>
<dbReference type="EMBL" id="CAJGYM010000040">
    <property type="protein sequence ID" value="CAD6193951.1"/>
    <property type="molecule type" value="Genomic_DNA"/>
</dbReference>
<evidence type="ECO:0000256" key="9">
    <source>
        <dbReference type="ARBA" id="ARBA00022989"/>
    </source>
</evidence>
<keyword evidence="6" id="KW-0808">Transferase</keyword>
<dbReference type="GO" id="GO:0016579">
    <property type="term" value="P:protein deubiquitination"/>
    <property type="evidence" value="ECO:0007669"/>
    <property type="project" value="InterPro"/>
</dbReference>
<dbReference type="Pfam" id="PF19718">
    <property type="entry name" value="USP47_C"/>
    <property type="match status" value="1"/>
</dbReference>
<dbReference type="InterPro" id="IPR001394">
    <property type="entry name" value="Peptidase_C19_UCH"/>
</dbReference>
<dbReference type="OrthoDB" id="289038at2759"/>
<feature type="transmembrane region" description="Helical" evidence="17">
    <location>
        <begin position="399"/>
        <end position="417"/>
    </location>
</feature>